<sequence length="139" mass="15332">MYQLAQLSDRPDGRHRVASLYVPYLDLMPAENVMRSRGKTFWDWADAKLHSRTHTEVLEFGLTIDVQVRLSRVGATELFIGIYGPDGACLHEEAHKARPGQSMTTAMSWGVALARDIAASFAKPGPKATDGATEHRPSP</sequence>
<evidence type="ECO:0000313" key="2">
    <source>
        <dbReference type="Proteomes" id="UP001329505"/>
    </source>
</evidence>
<protein>
    <submittedName>
        <fullName evidence="1">Uncharacterized protein</fullName>
    </submittedName>
</protein>
<dbReference type="GeneID" id="93677060"/>
<name>A0ABU7GKH2_9PSED</name>
<dbReference type="Proteomes" id="UP001329505">
    <property type="component" value="Unassembled WGS sequence"/>
</dbReference>
<proteinExistence type="predicted"/>
<evidence type="ECO:0000313" key="1">
    <source>
        <dbReference type="EMBL" id="MEE1879528.1"/>
    </source>
</evidence>
<comment type="caution">
    <text evidence="1">The sequence shown here is derived from an EMBL/GenBank/DDBJ whole genome shotgun (WGS) entry which is preliminary data.</text>
</comment>
<gene>
    <name evidence="1" type="ORF">V0R55_05105</name>
</gene>
<accession>A0ABU7GKH2</accession>
<keyword evidence="2" id="KW-1185">Reference proteome</keyword>
<dbReference type="EMBL" id="JAZDQQ010000003">
    <property type="protein sequence ID" value="MEE1879528.1"/>
    <property type="molecule type" value="Genomic_DNA"/>
</dbReference>
<organism evidence="1 2">
    <name type="scientific">Pseudomonas soli</name>
    <dbReference type="NCBI Taxonomy" id="1306993"/>
    <lineage>
        <taxon>Bacteria</taxon>
        <taxon>Pseudomonadati</taxon>
        <taxon>Pseudomonadota</taxon>
        <taxon>Gammaproteobacteria</taxon>
        <taxon>Pseudomonadales</taxon>
        <taxon>Pseudomonadaceae</taxon>
        <taxon>Pseudomonas</taxon>
    </lineage>
</organism>
<reference evidence="1 2" key="1">
    <citation type="submission" date="2024-01" db="EMBL/GenBank/DDBJ databases">
        <title>Unpublished Manusciprt.</title>
        <authorList>
            <person name="Duman M."/>
            <person name="Valdes E.G."/>
            <person name="Ajmi N."/>
            <person name="Altun S."/>
            <person name="Saticioglu I.B."/>
        </authorList>
    </citation>
    <scope>NUCLEOTIDE SEQUENCE [LARGE SCALE GENOMIC DNA]</scope>
    <source>
        <strain evidence="1 2">139P</strain>
    </source>
</reference>
<dbReference type="RefSeq" id="WP_023629601.1">
    <property type="nucleotide sequence ID" value="NZ_CP009365.1"/>
</dbReference>